<reference evidence="1" key="2">
    <citation type="submission" date="2020-05" db="UniProtKB">
        <authorList>
            <consortium name="EnsemblMetazoa"/>
        </authorList>
    </citation>
    <scope>IDENTIFICATION</scope>
    <source>
        <strain evidence="1">WRAIR2</strain>
    </source>
</reference>
<name>A0A182NNY4_9DIPT</name>
<protein>
    <submittedName>
        <fullName evidence="1">Uncharacterized protein</fullName>
    </submittedName>
</protein>
<sequence length="486" mass="53180">GCEALFGVEVTPNIPEAATIVNACSRLVSVSQQIINAVNSLGEPAFVTPFLQNGALALPSSVQQTYTNFTTIARDLSTVTNANSGDLNTLFTSLTTNISTFTDISMEVRLGKWLILMSSSTRPDFSIIPLTLTDLLNFINNTVKPALLKLNANKISQATFYNSVPKQEVSAIAQKLTDLAQFHETVMLPYINRVVSTFRLTSDKMTQFLSTSDQAFQSMEGTLISSYKRFIELSKMFQSAANEMLPTIRTSVDQFTKRMDEFHDLYVGGSAADYAKAAGDMYSSYLQTIANQTTVVVNRLERARNSMSDNPLESVGNALLVGHGVMNQGVYFALQQATSSTKVACAEQVINKFINDFGNLLRNTFAECFTGGEYDISAPVNAQMTTVRDIQNDVAQYFNQLTNAIGGLSNSSPASARMQVDMFLTAYFSQRLAITTTIAQQLVNLATELGVDYDLMIGKSRYCLATSVVVAERMAGSFSQSIFLCF</sequence>
<dbReference type="AlphaFoldDB" id="A0A182NNY4"/>
<dbReference type="Proteomes" id="UP000075884">
    <property type="component" value="Unassembled WGS sequence"/>
</dbReference>
<organism evidence="1 2">
    <name type="scientific">Anopheles dirus</name>
    <dbReference type="NCBI Taxonomy" id="7168"/>
    <lineage>
        <taxon>Eukaryota</taxon>
        <taxon>Metazoa</taxon>
        <taxon>Ecdysozoa</taxon>
        <taxon>Arthropoda</taxon>
        <taxon>Hexapoda</taxon>
        <taxon>Insecta</taxon>
        <taxon>Pterygota</taxon>
        <taxon>Neoptera</taxon>
        <taxon>Endopterygota</taxon>
        <taxon>Diptera</taxon>
        <taxon>Nematocera</taxon>
        <taxon>Culicoidea</taxon>
        <taxon>Culicidae</taxon>
        <taxon>Anophelinae</taxon>
        <taxon>Anopheles</taxon>
    </lineage>
</organism>
<dbReference type="EnsemblMetazoa" id="ADIR009369-RA">
    <property type="protein sequence ID" value="ADIR009369-PA"/>
    <property type="gene ID" value="ADIR009369"/>
</dbReference>
<accession>A0A182NNY4</accession>
<keyword evidence="2" id="KW-1185">Reference proteome</keyword>
<dbReference type="VEuPathDB" id="VectorBase:ADIR009369"/>
<evidence type="ECO:0000313" key="2">
    <source>
        <dbReference type="Proteomes" id="UP000075884"/>
    </source>
</evidence>
<evidence type="ECO:0000313" key="1">
    <source>
        <dbReference type="EnsemblMetazoa" id="ADIR009369-PA"/>
    </source>
</evidence>
<proteinExistence type="predicted"/>
<reference evidence="2" key="1">
    <citation type="submission" date="2013-03" db="EMBL/GenBank/DDBJ databases">
        <title>The Genome Sequence of Anopheles dirus WRAIR2.</title>
        <authorList>
            <consortium name="The Broad Institute Genomics Platform"/>
            <person name="Neafsey D.E."/>
            <person name="Walton C."/>
            <person name="Walker B."/>
            <person name="Young S.K."/>
            <person name="Zeng Q."/>
            <person name="Gargeya S."/>
            <person name="Fitzgerald M."/>
            <person name="Haas B."/>
            <person name="Abouelleil A."/>
            <person name="Allen A.W."/>
            <person name="Alvarado L."/>
            <person name="Arachchi H.M."/>
            <person name="Berlin A.M."/>
            <person name="Chapman S.B."/>
            <person name="Gainer-Dewar J."/>
            <person name="Goldberg J."/>
            <person name="Griggs A."/>
            <person name="Gujja S."/>
            <person name="Hansen M."/>
            <person name="Howarth C."/>
            <person name="Imamovic A."/>
            <person name="Ireland A."/>
            <person name="Larimer J."/>
            <person name="McCowan C."/>
            <person name="Murphy C."/>
            <person name="Pearson M."/>
            <person name="Poon T.W."/>
            <person name="Priest M."/>
            <person name="Roberts A."/>
            <person name="Saif S."/>
            <person name="Shea T."/>
            <person name="Sisk P."/>
            <person name="Sykes S."/>
            <person name="Wortman J."/>
            <person name="Nusbaum C."/>
            <person name="Birren B."/>
        </authorList>
    </citation>
    <scope>NUCLEOTIDE SEQUENCE [LARGE SCALE GENOMIC DNA]</scope>
    <source>
        <strain evidence="2">WRAIR2</strain>
    </source>
</reference>